<evidence type="ECO:0000313" key="3">
    <source>
        <dbReference type="Proteomes" id="UP000499080"/>
    </source>
</evidence>
<dbReference type="EMBL" id="BGPR01000335">
    <property type="protein sequence ID" value="GBM13865.1"/>
    <property type="molecule type" value="Genomic_DNA"/>
</dbReference>
<feature type="region of interest" description="Disordered" evidence="1">
    <location>
        <begin position="70"/>
        <end position="91"/>
    </location>
</feature>
<proteinExistence type="predicted"/>
<protein>
    <submittedName>
        <fullName evidence="2">Uncharacterized protein</fullName>
    </submittedName>
</protein>
<feature type="compositionally biased region" description="Basic residues" evidence="1">
    <location>
        <begin position="70"/>
        <end position="85"/>
    </location>
</feature>
<accession>A0A4Y2DEA3</accession>
<comment type="caution">
    <text evidence="2">The sequence shown here is derived from an EMBL/GenBank/DDBJ whole genome shotgun (WGS) entry which is preliminary data.</text>
</comment>
<dbReference type="AlphaFoldDB" id="A0A4Y2DEA3"/>
<name>A0A4Y2DEA3_ARAVE</name>
<feature type="compositionally biased region" description="Polar residues" evidence="1">
    <location>
        <begin position="1"/>
        <end position="18"/>
    </location>
</feature>
<reference evidence="2 3" key="1">
    <citation type="journal article" date="2019" name="Sci. Rep.">
        <title>Orb-weaving spider Araneus ventricosus genome elucidates the spidroin gene catalogue.</title>
        <authorList>
            <person name="Kono N."/>
            <person name="Nakamura H."/>
            <person name="Ohtoshi R."/>
            <person name="Moran D.A.P."/>
            <person name="Shinohara A."/>
            <person name="Yoshida Y."/>
            <person name="Fujiwara M."/>
            <person name="Mori M."/>
            <person name="Tomita M."/>
            <person name="Arakawa K."/>
        </authorList>
    </citation>
    <scope>NUCLEOTIDE SEQUENCE [LARGE SCALE GENOMIC DNA]</scope>
</reference>
<evidence type="ECO:0000313" key="2">
    <source>
        <dbReference type="EMBL" id="GBM13865.1"/>
    </source>
</evidence>
<feature type="compositionally biased region" description="Basic residues" evidence="1">
    <location>
        <begin position="32"/>
        <end position="41"/>
    </location>
</feature>
<gene>
    <name evidence="2" type="ORF">AVEN_44122_1</name>
</gene>
<keyword evidence="3" id="KW-1185">Reference proteome</keyword>
<evidence type="ECO:0000256" key="1">
    <source>
        <dbReference type="SAM" id="MobiDB-lite"/>
    </source>
</evidence>
<sequence>MDNPTYNTSASLGQSSYFSAARMPSGPENKTARKRSRRKRGRFQEKVFHCSWEVNRKLIKRLVCHGTTLPKKRSLGRKAVQKKRRENLTQN</sequence>
<feature type="region of interest" description="Disordered" evidence="1">
    <location>
        <begin position="1"/>
        <end position="41"/>
    </location>
</feature>
<organism evidence="2 3">
    <name type="scientific">Araneus ventricosus</name>
    <name type="common">Orbweaver spider</name>
    <name type="synonym">Epeira ventricosa</name>
    <dbReference type="NCBI Taxonomy" id="182803"/>
    <lineage>
        <taxon>Eukaryota</taxon>
        <taxon>Metazoa</taxon>
        <taxon>Ecdysozoa</taxon>
        <taxon>Arthropoda</taxon>
        <taxon>Chelicerata</taxon>
        <taxon>Arachnida</taxon>
        <taxon>Araneae</taxon>
        <taxon>Araneomorphae</taxon>
        <taxon>Entelegynae</taxon>
        <taxon>Araneoidea</taxon>
        <taxon>Araneidae</taxon>
        <taxon>Araneus</taxon>
    </lineage>
</organism>
<dbReference type="Proteomes" id="UP000499080">
    <property type="component" value="Unassembled WGS sequence"/>
</dbReference>